<evidence type="ECO:0000256" key="1">
    <source>
        <dbReference type="ARBA" id="ARBA00022723"/>
    </source>
</evidence>
<keyword evidence="2 5" id="KW-0863">Zinc-finger</keyword>
<accession>A0A9J6H0T7</accession>
<keyword evidence="8" id="KW-1185">Reference proteome</keyword>
<keyword evidence="3" id="KW-0862">Zinc</keyword>
<evidence type="ECO:0000259" key="6">
    <source>
        <dbReference type="PROSITE" id="PS50950"/>
    </source>
</evidence>
<evidence type="ECO:0000256" key="4">
    <source>
        <dbReference type="ARBA" id="ARBA00023125"/>
    </source>
</evidence>
<gene>
    <name evidence="7" type="ORF">HPB48_026304</name>
</gene>
<feature type="domain" description="THAP-type" evidence="6">
    <location>
        <begin position="1"/>
        <end position="73"/>
    </location>
</feature>
<name>A0A9J6H0T7_HAELO</name>
<dbReference type="VEuPathDB" id="VectorBase:HLOH_061943"/>
<dbReference type="Gene3D" id="6.20.210.20">
    <property type="entry name" value="THAP domain"/>
    <property type="match status" value="1"/>
</dbReference>
<sequence>MSFYNGKKVLCTRFNTGYKSCQQEFSLFSAPKDEARLKLWRHAIPRKDGILQASDQVCERHFEPRFVSKNFNA</sequence>
<dbReference type="InterPro" id="IPR006612">
    <property type="entry name" value="THAP_Znf"/>
</dbReference>
<proteinExistence type="predicted"/>
<reference evidence="7 8" key="1">
    <citation type="journal article" date="2020" name="Cell">
        <title>Large-Scale Comparative Analyses of Tick Genomes Elucidate Their Genetic Diversity and Vector Capacities.</title>
        <authorList>
            <consortium name="Tick Genome and Microbiome Consortium (TIGMIC)"/>
            <person name="Jia N."/>
            <person name="Wang J."/>
            <person name="Shi W."/>
            <person name="Du L."/>
            <person name="Sun Y."/>
            <person name="Zhan W."/>
            <person name="Jiang J.F."/>
            <person name="Wang Q."/>
            <person name="Zhang B."/>
            <person name="Ji P."/>
            <person name="Bell-Sakyi L."/>
            <person name="Cui X.M."/>
            <person name="Yuan T.T."/>
            <person name="Jiang B.G."/>
            <person name="Yang W.F."/>
            <person name="Lam T.T."/>
            <person name="Chang Q.C."/>
            <person name="Ding S.J."/>
            <person name="Wang X.J."/>
            <person name="Zhu J.G."/>
            <person name="Ruan X.D."/>
            <person name="Zhao L."/>
            <person name="Wei J.T."/>
            <person name="Ye R.Z."/>
            <person name="Que T.C."/>
            <person name="Du C.H."/>
            <person name="Zhou Y.H."/>
            <person name="Cheng J.X."/>
            <person name="Dai P.F."/>
            <person name="Guo W.B."/>
            <person name="Han X.H."/>
            <person name="Huang E.J."/>
            <person name="Li L.F."/>
            <person name="Wei W."/>
            <person name="Gao Y.C."/>
            <person name="Liu J.Z."/>
            <person name="Shao H.Z."/>
            <person name="Wang X."/>
            <person name="Wang C.C."/>
            <person name="Yang T.C."/>
            <person name="Huo Q.B."/>
            <person name="Li W."/>
            <person name="Chen H.Y."/>
            <person name="Chen S.E."/>
            <person name="Zhou L.G."/>
            <person name="Ni X.B."/>
            <person name="Tian J.H."/>
            <person name="Sheng Y."/>
            <person name="Liu T."/>
            <person name="Pan Y.S."/>
            <person name="Xia L.Y."/>
            <person name="Li J."/>
            <person name="Zhao F."/>
            <person name="Cao W.C."/>
        </authorList>
    </citation>
    <scope>NUCLEOTIDE SEQUENCE [LARGE SCALE GENOMIC DNA]</scope>
    <source>
        <strain evidence="7">HaeL-2018</strain>
    </source>
</reference>
<evidence type="ECO:0000256" key="2">
    <source>
        <dbReference type="ARBA" id="ARBA00022771"/>
    </source>
</evidence>
<dbReference type="PROSITE" id="PS50950">
    <property type="entry name" value="ZF_THAP"/>
    <property type="match status" value="1"/>
</dbReference>
<keyword evidence="1" id="KW-0479">Metal-binding</keyword>
<keyword evidence="4 5" id="KW-0238">DNA-binding</keyword>
<dbReference type="EMBL" id="JABSTR010002079">
    <property type="protein sequence ID" value="KAH9384311.1"/>
    <property type="molecule type" value="Genomic_DNA"/>
</dbReference>
<dbReference type="OrthoDB" id="8948150at2759"/>
<protein>
    <recommendedName>
        <fullName evidence="6">THAP-type domain-containing protein</fullName>
    </recommendedName>
</protein>
<comment type="caution">
    <text evidence="7">The sequence shown here is derived from an EMBL/GenBank/DDBJ whole genome shotgun (WGS) entry which is preliminary data.</text>
</comment>
<dbReference type="InterPro" id="IPR038441">
    <property type="entry name" value="THAP_Znf_sf"/>
</dbReference>
<evidence type="ECO:0000256" key="5">
    <source>
        <dbReference type="PROSITE-ProRule" id="PRU00309"/>
    </source>
</evidence>
<organism evidence="7 8">
    <name type="scientific">Haemaphysalis longicornis</name>
    <name type="common">Bush tick</name>
    <dbReference type="NCBI Taxonomy" id="44386"/>
    <lineage>
        <taxon>Eukaryota</taxon>
        <taxon>Metazoa</taxon>
        <taxon>Ecdysozoa</taxon>
        <taxon>Arthropoda</taxon>
        <taxon>Chelicerata</taxon>
        <taxon>Arachnida</taxon>
        <taxon>Acari</taxon>
        <taxon>Parasitiformes</taxon>
        <taxon>Ixodida</taxon>
        <taxon>Ixodoidea</taxon>
        <taxon>Ixodidae</taxon>
        <taxon>Haemaphysalinae</taxon>
        <taxon>Haemaphysalis</taxon>
    </lineage>
</organism>
<dbReference type="GO" id="GO:0008270">
    <property type="term" value="F:zinc ion binding"/>
    <property type="evidence" value="ECO:0007669"/>
    <property type="project" value="UniProtKB-KW"/>
</dbReference>
<evidence type="ECO:0000313" key="8">
    <source>
        <dbReference type="Proteomes" id="UP000821853"/>
    </source>
</evidence>
<dbReference type="GO" id="GO:0003677">
    <property type="term" value="F:DNA binding"/>
    <property type="evidence" value="ECO:0007669"/>
    <property type="project" value="UniProtKB-UniRule"/>
</dbReference>
<dbReference type="AlphaFoldDB" id="A0A9J6H0T7"/>
<evidence type="ECO:0000313" key="7">
    <source>
        <dbReference type="EMBL" id="KAH9384311.1"/>
    </source>
</evidence>
<evidence type="ECO:0000256" key="3">
    <source>
        <dbReference type="ARBA" id="ARBA00022833"/>
    </source>
</evidence>
<dbReference type="SUPFAM" id="SSF57716">
    <property type="entry name" value="Glucocorticoid receptor-like (DNA-binding domain)"/>
    <property type="match status" value="1"/>
</dbReference>
<dbReference type="Pfam" id="PF05485">
    <property type="entry name" value="THAP"/>
    <property type="match status" value="1"/>
</dbReference>
<dbReference type="Proteomes" id="UP000821853">
    <property type="component" value="Unassembled WGS sequence"/>
</dbReference>